<sequence length="188" mass="21322">MSKSVDEIIRLYKQYGDTNYLGEAVTKTQHSIQCAQIAEAEGSDIQVIIGALLHDIGHLIGLDEQTASMVTEGEDLGAKDHDILGSDYLKQIGFPSKICEIVKGHVQAKRYLVFKYPEYYSRLSDASKMTLEHQGGNMSENEASQFENSPLFETIISMRRWDEQAKNPEIPDNDIENYRNYLQQVINM</sequence>
<dbReference type="InterPro" id="IPR006674">
    <property type="entry name" value="HD_domain"/>
</dbReference>
<dbReference type="GeneID" id="20242026"/>
<evidence type="ECO:0000313" key="2">
    <source>
        <dbReference type="EMBL" id="ESP02323.1"/>
    </source>
</evidence>
<name>V4AXK4_LOTGI</name>
<dbReference type="CDD" id="cd00077">
    <property type="entry name" value="HDc"/>
    <property type="match status" value="1"/>
</dbReference>
<proteinExistence type="predicted"/>
<dbReference type="Proteomes" id="UP000030746">
    <property type="component" value="Unassembled WGS sequence"/>
</dbReference>
<feature type="domain" description="HD" evidence="1">
    <location>
        <begin position="29"/>
        <end position="110"/>
    </location>
</feature>
<dbReference type="InterPro" id="IPR052567">
    <property type="entry name" value="OP_Dioxygenase"/>
</dbReference>
<dbReference type="EMBL" id="KB200294">
    <property type="protein sequence ID" value="ESP02323.1"/>
    <property type="molecule type" value="Genomic_DNA"/>
</dbReference>
<dbReference type="Pfam" id="PF01966">
    <property type="entry name" value="HD"/>
    <property type="match status" value="1"/>
</dbReference>
<dbReference type="SUPFAM" id="SSF109604">
    <property type="entry name" value="HD-domain/PDEase-like"/>
    <property type="match status" value="1"/>
</dbReference>
<dbReference type="Gene3D" id="1.10.3210.10">
    <property type="entry name" value="Hypothetical protein af1432"/>
    <property type="match status" value="1"/>
</dbReference>
<protein>
    <recommendedName>
        <fullName evidence="1">HD domain-containing protein</fullName>
    </recommendedName>
</protein>
<evidence type="ECO:0000259" key="1">
    <source>
        <dbReference type="Pfam" id="PF01966"/>
    </source>
</evidence>
<dbReference type="OrthoDB" id="445007at2759"/>
<organism evidence="2 3">
    <name type="scientific">Lottia gigantea</name>
    <name type="common">Giant owl limpet</name>
    <dbReference type="NCBI Taxonomy" id="225164"/>
    <lineage>
        <taxon>Eukaryota</taxon>
        <taxon>Metazoa</taxon>
        <taxon>Spiralia</taxon>
        <taxon>Lophotrochozoa</taxon>
        <taxon>Mollusca</taxon>
        <taxon>Gastropoda</taxon>
        <taxon>Patellogastropoda</taxon>
        <taxon>Lottioidea</taxon>
        <taxon>Lottiidae</taxon>
        <taxon>Lottia</taxon>
    </lineage>
</organism>
<dbReference type="PANTHER" id="PTHR40202">
    <property type="match status" value="1"/>
</dbReference>
<gene>
    <name evidence="2" type="ORF">LOTGIDRAFT_172204</name>
</gene>
<keyword evidence="3" id="KW-1185">Reference proteome</keyword>
<dbReference type="AlphaFoldDB" id="V4AXK4"/>
<dbReference type="NCBIfam" id="TIGR00277">
    <property type="entry name" value="HDIG"/>
    <property type="match status" value="1"/>
</dbReference>
<evidence type="ECO:0000313" key="3">
    <source>
        <dbReference type="Proteomes" id="UP000030746"/>
    </source>
</evidence>
<dbReference type="InterPro" id="IPR003607">
    <property type="entry name" value="HD/PDEase_dom"/>
</dbReference>
<dbReference type="KEGG" id="lgi:LOTGIDRAFT_172204"/>
<dbReference type="InterPro" id="IPR006675">
    <property type="entry name" value="HDIG_dom"/>
</dbReference>
<dbReference type="OMA" id="KMTLVHQ"/>
<accession>V4AXK4</accession>
<reference evidence="2 3" key="1">
    <citation type="journal article" date="2013" name="Nature">
        <title>Insights into bilaterian evolution from three spiralian genomes.</title>
        <authorList>
            <person name="Simakov O."/>
            <person name="Marletaz F."/>
            <person name="Cho S.J."/>
            <person name="Edsinger-Gonzales E."/>
            <person name="Havlak P."/>
            <person name="Hellsten U."/>
            <person name="Kuo D.H."/>
            <person name="Larsson T."/>
            <person name="Lv J."/>
            <person name="Arendt D."/>
            <person name="Savage R."/>
            <person name="Osoegawa K."/>
            <person name="de Jong P."/>
            <person name="Grimwood J."/>
            <person name="Chapman J.A."/>
            <person name="Shapiro H."/>
            <person name="Aerts A."/>
            <person name="Otillar R.P."/>
            <person name="Terry A.Y."/>
            <person name="Boore J.L."/>
            <person name="Grigoriev I.V."/>
            <person name="Lindberg D.R."/>
            <person name="Seaver E.C."/>
            <person name="Weisblat D.A."/>
            <person name="Putnam N.H."/>
            <person name="Rokhsar D.S."/>
        </authorList>
    </citation>
    <scope>NUCLEOTIDE SEQUENCE [LARGE SCALE GENOMIC DNA]</scope>
</reference>
<dbReference type="HOGENOM" id="CLU_091985_0_1_1"/>
<dbReference type="PANTHER" id="PTHR40202:SF1">
    <property type="entry name" value="HD DOMAIN-CONTAINING PROTEIN"/>
    <property type="match status" value="1"/>
</dbReference>
<dbReference type="CTD" id="20242026"/>
<dbReference type="RefSeq" id="XP_009047031.1">
    <property type="nucleotide sequence ID" value="XM_009048783.1"/>
</dbReference>